<dbReference type="OrthoDB" id="9996127at2759"/>
<evidence type="ECO:0000256" key="2">
    <source>
        <dbReference type="ARBA" id="ARBA00005466"/>
    </source>
</evidence>
<accession>T5AG60</accession>
<dbReference type="Proteomes" id="UP000019374">
    <property type="component" value="Unassembled WGS sequence"/>
</dbReference>
<dbReference type="InterPro" id="IPR016169">
    <property type="entry name" value="FAD-bd_PCMH_sub2"/>
</dbReference>
<dbReference type="PROSITE" id="PS51387">
    <property type="entry name" value="FAD_PCMH"/>
    <property type="match status" value="1"/>
</dbReference>
<organism evidence="9 10">
    <name type="scientific">Ophiocordyceps sinensis (strain Co18 / CGMCC 3.14243)</name>
    <name type="common">Yarsagumba caterpillar fungus</name>
    <name type="synonym">Hirsutella sinensis</name>
    <dbReference type="NCBI Taxonomy" id="911162"/>
    <lineage>
        <taxon>Eukaryota</taxon>
        <taxon>Fungi</taxon>
        <taxon>Dikarya</taxon>
        <taxon>Ascomycota</taxon>
        <taxon>Pezizomycotina</taxon>
        <taxon>Sordariomycetes</taxon>
        <taxon>Hypocreomycetidae</taxon>
        <taxon>Hypocreales</taxon>
        <taxon>Ophiocordycipitaceae</taxon>
        <taxon>Ophiocordyceps</taxon>
    </lineage>
</organism>
<dbReference type="PANTHER" id="PTHR42973:SF9">
    <property type="entry name" value="FAD-BINDING PCMH-TYPE DOMAIN-CONTAINING PROTEIN-RELATED"/>
    <property type="match status" value="1"/>
</dbReference>
<dbReference type="GO" id="GO:0016491">
    <property type="term" value="F:oxidoreductase activity"/>
    <property type="evidence" value="ECO:0007669"/>
    <property type="project" value="UniProtKB-KW"/>
</dbReference>
<dbReference type="PANTHER" id="PTHR42973">
    <property type="entry name" value="BINDING OXIDOREDUCTASE, PUTATIVE (AFU_ORTHOLOGUE AFUA_1G17690)-RELATED"/>
    <property type="match status" value="1"/>
</dbReference>
<dbReference type="AlphaFoldDB" id="T5AG60"/>
<dbReference type="EMBL" id="KE652710">
    <property type="protein sequence ID" value="EQL00722.1"/>
    <property type="molecule type" value="Genomic_DNA"/>
</dbReference>
<dbReference type="Gene3D" id="3.30.465.10">
    <property type="match status" value="1"/>
</dbReference>
<feature type="signal peptide" evidence="7">
    <location>
        <begin position="1"/>
        <end position="21"/>
    </location>
</feature>
<evidence type="ECO:0000256" key="1">
    <source>
        <dbReference type="ARBA" id="ARBA00001974"/>
    </source>
</evidence>
<dbReference type="Pfam" id="PF01565">
    <property type="entry name" value="FAD_binding_4"/>
    <property type="match status" value="1"/>
</dbReference>
<keyword evidence="4" id="KW-0274">FAD</keyword>
<keyword evidence="6" id="KW-0812">Transmembrane</keyword>
<gene>
    <name evidence="9" type="ORF">OCS_03564</name>
</gene>
<evidence type="ECO:0000313" key="9">
    <source>
        <dbReference type="EMBL" id="EQL00722.1"/>
    </source>
</evidence>
<comment type="cofactor">
    <cofactor evidence="1">
        <name>FAD</name>
        <dbReference type="ChEBI" id="CHEBI:57692"/>
    </cofactor>
</comment>
<keyword evidence="6" id="KW-0472">Membrane</keyword>
<evidence type="ECO:0000256" key="3">
    <source>
        <dbReference type="ARBA" id="ARBA00022630"/>
    </source>
</evidence>
<name>T5AG60_OPHSC</name>
<protein>
    <submittedName>
        <fullName evidence="9">FAD-binding, type 2</fullName>
    </submittedName>
</protein>
<comment type="similarity">
    <text evidence="2">Belongs to the oxygen-dependent FAD-linked oxidoreductase family.</text>
</comment>
<feature type="transmembrane region" description="Helical" evidence="6">
    <location>
        <begin position="570"/>
        <end position="589"/>
    </location>
</feature>
<reference evidence="9 10" key="1">
    <citation type="journal article" date="2013" name="Chin. Sci. Bull.">
        <title>Genome survey uncovers the secrets of sex and lifestyle in caterpillar fungus.</title>
        <authorList>
            <person name="Hu X."/>
            <person name="Zhang Y."/>
            <person name="Xiao G."/>
            <person name="Zheng P."/>
            <person name="Xia Y."/>
            <person name="Zhang X."/>
            <person name="St Leger R.J."/>
            <person name="Liu X."/>
            <person name="Wang C."/>
        </authorList>
    </citation>
    <scope>NUCLEOTIDE SEQUENCE [LARGE SCALE GENOMIC DNA]</scope>
    <source>
        <strain evidence="10">Co18 / CGMCC 3.14243</strain>
        <tissue evidence="9">Fruit-body</tissue>
    </source>
</reference>
<dbReference type="HOGENOM" id="CLU_444879_0_0_1"/>
<dbReference type="InterPro" id="IPR036318">
    <property type="entry name" value="FAD-bd_PCMH-like_sf"/>
</dbReference>
<dbReference type="InterPro" id="IPR016166">
    <property type="entry name" value="FAD-bd_PCMH"/>
</dbReference>
<evidence type="ECO:0000259" key="8">
    <source>
        <dbReference type="PROSITE" id="PS51387"/>
    </source>
</evidence>
<proteinExistence type="inferred from homology"/>
<dbReference type="InterPro" id="IPR006094">
    <property type="entry name" value="Oxid_FAD_bind_N"/>
</dbReference>
<dbReference type="eggNOG" id="ENOG502SK62">
    <property type="taxonomic scope" value="Eukaryota"/>
</dbReference>
<evidence type="ECO:0000256" key="5">
    <source>
        <dbReference type="ARBA" id="ARBA00023002"/>
    </source>
</evidence>
<keyword evidence="5" id="KW-0560">Oxidoreductase</keyword>
<feature type="chain" id="PRO_5004596924" evidence="7">
    <location>
        <begin position="22"/>
        <end position="614"/>
    </location>
</feature>
<keyword evidence="3" id="KW-0285">Flavoprotein</keyword>
<keyword evidence="6" id="KW-1133">Transmembrane helix</keyword>
<dbReference type="SUPFAM" id="SSF56176">
    <property type="entry name" value="FAD-binding/transporter-associated domain-like"/>
    <property type="match status" value="1"/>
</dbReference>
<feature type="domain" description="FAD-binding PCMH-type" evidence="8">
    <location>
        <begin position="70"/>
        <end position="241"/>
    </location>
</feature>
<sequence length="614" mass="67643">MIILHFVTRLLASSAVALTAAEHLASQPRLEVENAIFKHLAPLLSTEATIVLPSSPMAGPLLERVASPRISPGYVAIVEVATESDVQQTIKYANQHGMPFLAVSGGHGNPSMLNMVKDGIQINMRRLNHTRLHANGKTANVGGGTLQSELTAALFDHGKQTVTVACECVSVAGPLLGGGHGILQARHGLAADNLVSARVVLADGSAVDVSAKEHPDLFWAVRGTGHNFGILTSLDIKTYDVGARWTLTTLSFTRDRLEALFNTWNELMEKHEDPGMLALLGAMVRNPSLDSRHPVITLQLFHEGDKTAICDYTAAFRKLKPVADSTIDKIPWASIYKAGGYGLDGFVCRKNQNLIGFPNSFARWDVAAMREGFHLFSELTADPTFAGSLFLLETYGNKGLERVLNAPGLVLVANLDIIWTDNLLDHLRLTDDDRRVHIFHHVSFLELQRQRCALLWPPSLLVEAREPTFTLGDSADTLLPPGVGEETLRTLALLFPTADPQTRGWLLRLPSYDGLDARVAQCRRLKTDDRQIDGFPFWRERLTLLKQVFDEAQPQSLVNWWHDRRNGVQWYTFWVAVFVLVLTVFFGLVQSIEGALQTYASFKALQSSPGAGGR</sequence>
<evidence type="ECO:0000256" key="7">
    <source>
        <dbReference type="SAM" id="SignalP"/>
    </source>
</evidence>
<evidence type="ECO:0000313" key="10">
    <source>
        <dbReference type="Proteomes" id="UP000019374"/>
    </source>
</evidence>
<keyword evidence="7" id="KW-0732">Signal</keyword>
<evidence type="ECO:0000256" key="6">
    <source>
        <dbReference type="SAM" id="Phobius"/>
    </source>
</evidence>
<dbReference type="GO" id="GO:0071949">
    <property type="term" value="F:FAD binding"/>
    <property type="evidence" value="ECO:0007669"/>
    <property type="project" value="InterPro"/>
</dbReference>
<evidence type="ECO:0000256" key="4">
    <source>
        <dbReference type="ARBA" id="ARBA00022827"/>
    </source>
</evidence>
<dbReference type="InterPro" id="IPR050416">
    <property type="entry name" value="FAD-linked_Oxidoreductase"/>
</dbReference>